<keyword evidence="2" id="KW-1185">Reference proteome</keyword>
<accession>A0A0V0YYK1</accession>
<organism evidence="1 2">
    <name type="scientific">Trichinella spiralis</name>
    <name type="common">Trichina worm</name>
    <dbReference type="NCBI Taxonomy" id="6334"/>
    <lineage>
        <taxon>Eukaryota</taxon>
        <taxon>Metazoa</taxon>
        <taxon>Ecdysozoa</taxon>
        <taxon>Nematoda</taxon>
        <taxon>Enoplea</taxon>
        <taxon>Dorylaimia</taxon>
        <taxon>Trichinellida</taxon>
        <taxon>Trichinellidae</taxon>
        <taxon>Trichinella</taxon>
    </lineage>
</organism>
<dbReference type="InParanoid" id="A0A0V0YYK1"/>
<dbReference type="AlphaFoldDB" id="A0A0V0YYK1"/>
<reference evidence="1 2" key="1">
    <citation type="submission" date="2015-01" db="EMBL/GenBank/DDBJ databases">
        <title>Evolution of Trichinella species and genotypes.</title>
        <authorList>
            <person name="Korhonen P.K."/>
            <person name="Edoardo P."/>
            <person name="Giuseppe L.R."/>
            <person name="Gasser R.B."/>
        </authorList>
    </citation>
    <scope>NUCLEOTIDE SEQUENCE [LARGE SCALE GENOMIC DNA]</scope>
    <source>
        <strain evidence="1">ISS3</strain>
    </source>
</reference>
<sequence length="35" mass="3832">MTVGICTKCNTHSKAFSVFAVSELNAKIIRLFLTS</sequence>
<evidence type="ECO:0000313" key="2">
    <source>
        <dbReference type="Proteomes" id="UP000054776"/>
    </source>
</evidence>
<name>A0A0V0YYK1_TRISP</name>
<dbReference type="EMBL" id="JYDH01003686">
    <property type="protein sequence ID" value="KRY05383.1"/>
    <property type="molecule type" value="Genomic_DNA"/>
</dbReference>
<comment type="caution">
    <text evidence="1">The sequence shown here is derived from an EMBL/GenBank/DDBJ whole genome shotgun (WGS) entry which is preliminary data.</text>
</comment>
<protein>
    <submittedName>
        <fullName evidence="1">Uncharacterized protein</fullName>
    </submittedName>
</protein>
<dbReference type="Proteomes" id="UP000054776">
    <property type="component" value="Unassembled WGS sequence"/>
</dbReference>
<gene>
    <name evidence="1" type="ORF">T01_15156</name>
</gene>
<proteinExistence type="predicted"/>
<evidence type="ECO:0000313" key="1">
    <source>
        <dbReference type="EMBL" id="KRY05383.1"/>
    </source>
</evidence>